<gene>
    <name evidence="2" type="ORF">LX97_01445</name>
</gene>
<dbReference type="InterPro" id="IPR025737">
    <property type="entry name" value="FApF"/>
</dbReference>
<reference evidence="2 3" key="1">
    <citation type="submission" date="2018-06" db="EMBL/GenBank/DDBJ databases">
        <title>Genomic Encyclopedia of Archaeal and Bacterial Type Strains, Phase II (KMG-II): from individual species to whole genera.</title>
        <authorList>
            <person name="Goeker M."/>
        </authorList>
    </citation>
    <scope>NUCLEOTIDE SEQUENCE [LARGE SCALE GENOMIC DNA]</scope>
    <source>
        <strain evidence="2 3">DSM 17205</strain>
    </source>
</reference>
<feature type="chain" id="PRO_5047034061" evidence="1">
    <location>
        <begin position="20"/>
        <end position="261"/>
    </location>
</feature>
<dbReference type="RefSeq" id="WP_015362286.1">
    <property type="nucleotide sequence ID" value="NZ_QKZR01000001.1"/>
</dbReference>
<keyword evidence="3" id="KW-1185">Reference proteome</keyword>
<dbReference type="Proteomes" id="UP000248584">
    <property type="component" value="Unassembled WGS sequence"/>
</dbReference>
<protein>
    <submittedName>
        <fullName evidence="2">Outer membrane putative beta-barrel porin/alpha-amylase</fullName>
    </submittedName>
</protein>
<dbReference type="EMBL" id="QKZR01000001">
    <property type="protein sequence ID" value="PZX44434.1"/>
    <property type="molecule type" value="Genomic_DNA"/>
</dbReference>
<accession>A0ABX5Q304</accession>
<dbReference type="Pfam" id="PF13557">
    <property type="entry name" value="Phenol_MetA_deg"/>
    <property type="match status" value="1"/>
</dbReference>
<sequence>MIKQLFFIALLFISSVSLAQTDDIGALITDRPDATESPSLVRKGFLQIETGGFYTDNGDDSFRTKEITYNTTLLRYGLLENFELRIGLDYRSTEFESNGQQLGEKLNGTSPLLLGAKIGIAEENRWMPKMAILGHLSMPFSAGSDYKPENTGMDFRFSFDHTLNERSSIAYNLGARLDAENPELAYLYTLAYGYDLTSKIGVYVELYGDFPEDSSANHLWDAGFTYLANDDLQFDLTFGSGITEGQNLLLSAGLSYRIRKK</sequence>
<keyword evidence="1" id="KW-0732">Signal</keyword>
<comment type="caution">
    <text evidence="2">The sequence shown here is derived from an EMBL/GenBank/DDBJ whole genome shotgun (WGS) entry which is preliminary data.</text>
</comment>
<proteinExistence type="predicted"/>
<evidence type="ECO:0000256" key="1">
    <source>
        <dbReference type="SAM" id="SignalP"/>
    </source>
</evidence>
<organism evidence="2 3">
    <name type="scientific">Nonlabens dokdonensis</name>
    <dbReference type="NCBI Taxonomy" id="328515"/>
    <lineage>
        <taxon>Bacteria</taxon>
        <taxon>Pseudomonadati</taxon>
        <taxon>Bacteroidota</taxon>
        <taxon>Flavobacteriia</taxon>
        <taxon>Flavobacteriales</taxon>
        <taxon>Flavobacteriaceae</taxon>
        <taxon>Nonlabens</taxon>
    </lineage>
</organism>
<dbReference type="SUPFAM" id="SSF56935">
    <property type="entry name" value="Porins"/>
    <property type="match status" value="1"/>
</dbReference>
<name>A0ABX5Q304_9FLAO</name>
<evidence type="ECO:0000313" key="2">
    <source>
        <dbReference type="EMBL" id="PZX44434.1"/>
    </source>
</evidence>
<evidence type="ECO:0000313" key="3">
    <source>
        <dbReference type="Proteomes" id="UP000248584"/>
    </source>
</evidence>
<feature type="signal peptide" evidence="1">
    <location>
        <begin position="1"/>
        <end position="19"/>
    </location>
</feature>